<organism evidence="2 3">
    <name type="scientific">Candidatus Viridilinea mediisalina</name>
    <dbReference type="NCBI Taxonomy" id="2024553"/>
    <lineage>
        <taxon>Bacteria</taxon>
        <taxon>Bacillati</taxon>
        <taxon>Chloroflexota</taxon>
        <taxon>Chloroflexia</taxon>
        <taxon>Chloroflexales</taxon>
        <taxon>Chloroflexineae</taxon>
        <taxon>Oscillochloridaceae</taxon>
        <taxon>Candidatus Viridilinea</taxon>
    </lineage>
</organism>
<dbReference type="InterPro" id="IPR036457">
    <property type="entry name" value="PPM-type-like_dom_sf"/>
</dbReference>
<evidence type="ECO:0000313" key="3">
    <source>
        <dbReference type="Proteomes" id="UP000220527"/>
    </source>
</evidence>
<dbReference type="InterPro" id="IPR039248">
    <property type="entry name" value="Ptase_RsbX"/>
</dbReference>
<dbReference type="RefSeq" id="WP_097645723.1">
    <property type="nucleotide sequence ID" value="NZ_NQWI01000143.1"/>
</dbReference>
<sequence>MGVSWGAVVRPKYGQSVSGDVYVIEPFDPAGLQVAVIDGLGGGTEAAHAANAAAAVIREQPALEPTLLIKQAHAALHGTRGAVMGMLTFDLPQRKVTYIGVGNIGAQVYSSLAIKPISKNGIIGYRLPTLLKLSYSYNFGDTFVLYSDGVSSRFNLDNQISTTMEPQSLAELILKQHGKDSDDATIVVVRITE</sequence>
<reference evidence="3" key="1">
    <citation type="submission" date="2017-08" db="EMBL/GenBank/DDBJ databases">
        <authorList>
            <person name="Grouzdev D.S."/>
            <person name="Gaisin V.A."/>
            <person name="Rysina M.S."/>
            <person name="Gorlenko V.M."/>
        </authorList>
    </citation>
    <scope>NUCLEOTIDE SEQUENCE [LARGE SCALE GENOMIC DNA]</scope>
    <source>
        <strain evidence="3">Kir15-3F</strain>
    </source>
</reference>
<proteinExistence type="predicted"/>
<dbReference type="EMBL" id="NQWI01000143">
    <property type="protein sequence ID" value="PDW01375.1"/>
    <property type="molecule type" value="Genomic_DNA"/>
</dbReference>
<dbReference type="PANTHER" id="PTHR35801:SF1">
    <property type="entry name" value="PHOSPHOSERINE PHOSPHATASE RSBX"/>
    <property type="match status" value="1"/>
</dbReference>
<keyword evidence="3" id="KW-1185">Reference proteome</keyword>
<dbReference type="OrthoDB" id="479131at2"/>
<dbReference type="SUPFAM" id="SSF81606">
    <property type="entry name" value="PP2C-like"/>
    <property type="match status" value="1"/>
</dbReference>
<dbReference type="Proteomes" id="UP000220527">
    <property type="component" value="Unassembled WGS sequence"/>
</dbReference>
<dbReference type="AlphaFoldDB" id="A0A2A6REV7"/>
<evidence type="ECO:0000259" key="1">
    <source>
        <dbReference type="SMART" id="SM00331"/>
    </source>
</evidence>
<feature type="domain" description="PPM-type phosphatase" evidence="1">
    <location>
        <begin position="2"/>
        <end position="191"/>
    </location>
</feature>
<accession>A0A2A6REV7</accession>
<dbReference type="SMART" id="SM00331">
    <property type="entry name" value="PP2C_SIG"/>
    <property type="match status" value="1"/>
</dbReference>
<protein>
    <submittedName>
        <fullName evidence="2">Stage II sporulation protein E</fullName>
    </submittedName>
</protein>
<dbReference type="PANTHER" id="PTHR35801">
    <property type="entry name" value="PHOSPHOSERINE PHOSPHATASE RSBX"/>
    <property type="match status" value="1"/>
</dbReference>
<dbReference type="InterPro" id="IPR001932">
    <property type="entry name" value="PPM-type_phosphatase-like_dom"/>
</dbReference>
<gene>
    <name evidence="2" type="ORF">CJ255_19280</name>
</gene>
<comment type="caution">
    <text evidence="2">The sequence shown here is derived from an EMBL/GenBank/DDBJ whole genome shotgun (WGS) entry which is preliminary data.</text>
</comment>
<evidence type="ECO:0000313" key="2">
    <source>
        <dbReference type="EMBL" id="PDW01375.1"/>
    </source>
</evidence>
<dbReference type="Gene3D" id="3.60.40.10">
    <property type="entry name" value="PPM-type phosphatase domain"/>
    <property type="match status" value="1"/>
</dbReference>
<dbReference type="Pfam" id="PF07228">
    <property type="entry name" value="SpoIIE"/>
    <property type="match status" value="1"/>
</dbReference>
<name>A0A2A6REV7_9CHLR</name>